<dbReference type="Gene3D" id="1.10.260.40">
    <property type="entry name" value="lambda repressor-like DNA-binding domains"/>
    <property type="match status" value="1"/>
</dbReference>
<gene>
    <name evidence="3" type="ORF">AS180_04200</name>
</gene>
<keyword evidence="4" id="KW-1185">Reference proteome</keyword>
<dbReference type="CDD" id="cd00093">
    <property type="entry name" value="HTH_XRE"/>
    <property type="match status" value="1"/>
</dbReference>
<dbReference type="PANTHER" id="PTHR46797:SF1">
    <property type="entry name" value="METHYLPHOSPHONATE SYNTHASE"/>
    <property type="match status" value="1"/>
</dbReference>
<feature type="domain" description="HTH cro/C1-type" evidence="2">
    <location>
        <begin position="6"/>
        <end position="61"/>
    </location>
</feature>
<dbReference type="InterPro" id="IPR001387">
    <property type="entry name" value="Cro/C1-type_HTH"/>
</dbReference>
<dbReference type="GO" id="GO:0003700">
    <property type="term" value="F:DNA-binding transcription factor activity"/>
    <property type="evidence" value="ECO:0007669"/>
    <property type="project" value="TreeGrafter"/>
</dbReference>
<dbReference type="PROSITE" id="PS50943">
    <property type="entry name" value="HTH_CROC1"/>
    <property type="match status" value="1"/>
</dbReference>
<dbReference type="SUPFAM" id="SSF47413">
    <property type="entry name" value="lambda repressor-like DNA-binding domains"/>
    <property type="match status" value="1"/>
</dbReference>
<dbReference type="GO" id="GO:0003677">
    <property type="term" value="F:DNA binding"/>
    <property type="evidence" value="ECO:0007669"/>
    <property type="project" value="UniProtKB-KW"/>
</dbReference>
<sequence>MIGDNIYRIRKSRGLTLSELAERSNVSKSYLSNIERNVNQNPSIQVVEKIAAVLGVEFNWLLELQPQHDSLPEQEWLDFIDELKKIGVKKEQLEEYKRVFAFIKWQQETKNTLVE</sequence>
<dbReference type="PANTHER" id="PTHR46797">
    <property type="entry name" value="HTH-TYPE TRANSCRIPTIONAL REGULATOR"/>
    <property type="match status" value="1"/>
</dbReference>
<proteinExistence type="predicted"/>
<dbReference type="SMART" id="SM00530">
    <property type="entry name" value="HTH_XRE"/>
    <property type="match status" value="1"/>
</dbReference>
<evidence type="ECO:0000256" key="1">
    <source>
        <dbReference type="ARBA" id="ARBA00023125"/>
    </source>
</evidence>
<dbReference type="GO" id="GO:0005829">
    <property type="term" value="C:cytosol"/>
    <property type="evidence" value="ECO:0007669"/>
    <property type="project" value="TreeGrafter"/>
</dbReference>
<evidence type="ECO:0000259" key="2">
    <source>
        <dbReference type="PROSITE" id="PS50943"/>
    </source>
</evidence>
<dbReference type="InterPro" id="IPR050807">
    <property type="entry name" value="TransReg_Diox_bact_type"/>
</dbReference>
<evidence type="ECO:0000313" key="4">
    <source>
        <dbReference type="Proteomes" id="UP000053681"/>
    </source>
</evidence>
<evidence type="ECO:0000313" key="3">
    <source>
        <dbReference type="EMBL" id="KSU89060.1"/>
    </source>
</evidence>
<organism evidence="3 4">
    <name type="scientific">Priestia veravalensis</name>
    <dbReference type="NCBI Taxonomy" id="1414648"/>
    <lineage>
        <taxon>Bacteria</taxon>
        <taxon>Bacillati</taxon>
        <taxon>Bacillota</taxon>
        <taxon>Bacilli</taxon>
        <taxon>Bacillales</taxon>
        <taxon>Bacillaceae</taxon>
        <taxon>Priestia</taxon>
    </lineage>
</organism>
<name>A0A0V8JPT9_9BACI</name>
<protein>
    <submittedName>
        <fullName evidence="3">Transcriptional regulator</fullName>
    </submittedName>
</protein>
<dbReference type="InterPro" id="IPR010982">
    <property type="entry name" value="Lambda_DNA-bd_dom_sf"/>
</dbReference>
<accession>A0A0V8JPT9</accession>
<dbReference type="Proteomes" id="UP000053681">
    <property type="component" value="Unassembled WGS sequence"/>
</dbReference>
<dbReference type="EMBL" id="LNQP01000011">
    <property type="protein sequence ID" value="KSU89060.1"/>
    <property type="molecule type" value="Genomic_DNA"/>
</dbReference>
<keyword evidence="1" id="KW-0238">DNA-binding</keyword>
<comment type="caution">
    <text evidence="3">The sequence shown here is derived from an EMBL/GenBank/DDBJ whole genome shotgun (WGS) entry which is preliminary data.</text>
</comment>
<dbReference type="Pfam" id="PF01381">
    <property type="entry name" value="HTH_3"/>
    <property type="match status" value="1"/>
</dbReference>
<dbReference type="AlphaFoldDB" id="A0A0V8JPT9"/>
<reference evidence="3 4" key="1">
    <citation type="submission" date="2015-11" db="EMBL/GenBank/DDBJ databases">
        <title>Bacillus caseinolyticus sp nov.</title>
        <authorList>
            <person name="Dastager S.G."/>
            <person name="Mawlankar R."/>
        </authorList>
    </citation>
    <scope>NUCLEOTIDE SEQUENCE [LARGE SCALE GENOMIC DNA]</scope>
    <source>
        <strain evidence="3 4">SGD-V-76</strain>
    </source>
</reference>